<evidence type="ECO:0000256" key="1">
    <source>
        <dbReference type="ARBA" id="ARBA00004141"/>
    </source>
</evidence>
<keyword evidence="3 5" id="KW-1133">Transmembrane helix</keyword>
<dbReference type="CDD" id="cd17393">
    <property type="entry name" value="MFS_MosC_like"/>
    <property type="match status" value="1"/>
</dbReference>
<accession>A0ABV6A363</accession>
<dbReference type="SUPFAM" id="SSF103473">
    <property type="entry name" value="MFS general substrate transporter"/>
    <property type="match status" value="1"/>
</dbReference>
<evidence type="ECO:0000313" key="6">
    <source>
        <dbReference type="EMBL" id="MFB9907602.1"/>
    </source>
</evidence>
<feature type="transmembrane region" description="Helical" evidence="5">
    <location>
        <begin position="269"/>
        <end position="288"/>
    </location>
</feature>
<dbReference type="PANTHER" id="PTHR23514">
    <property type="entry name" value="BYPASS OF STOP CODON PROTEIN 6"/>
    <property type="match status" value="1"/>
</dbReference>
<keyword evidence="7" id="KW-1185">Reference proteome</keyword>
<dbReference type="EMBL" id="JBHLZU010000023">
    <property type="protein sequence ID" value="MFB9907602.1"/>
    <property type="molecule type" value="Genomic_DNA"/>
</dbReference>
<protein>
    <submittedName>
        <fullName evidence="6">MFS transporter</fullName>
    </submittedName>
</protein>
<comment type="caution">
    <text evidence="6">The sequence shown here is derived from an EMBL/GenBank/DDBJ whole genome shotgun (WGS) entry which is preliminary data.</text>
</comment>
<gene>
    <name evidence="6" type="ORF">ACFFQA_27020</name>
</gene>
<keyword evidence="2 5" id="KW-0812">Transmembrane</keyword>
<proteinExistence type="predicted"/>
<evidence type="ECO:0000256" key="5">
    <source>
        <dbReference type="SAM" id="Phobius"/>
    </source>
</evidence>
<name>A0ABV6A363_9PSEU</name>
<dbReference type="InterPro" id="IPR036259">
    <property type="entry name" value="MFS_trans_sf"/>
</dbReference>
<organism evidence="6 7">
    <name type="scientific">Allokutzneria oryzae</name>
    <dbReference type="NCBI Taxonomy" id="1378989"/>
    <lineage>
        <taxon>Bacteria</taxon>
        <taxon>Bacillati</taxon>
        <taxon>Actinomycetota</taxon>
        <taxon>Actinomycetes</taxon>
        <taxon>Pseudonocardiales</taxon>
        <taxon>Pseudonocardiaceae</taxon>
        <taxon>Allokutzneria</taxon>
    </lineage>
</organism>
<evidence type="ECO:0000313" key="7">
    <source>
        <dbReference type="Proteomes" id="UP001589693"/>
    </source>
</evidence>
<feature type="transmembrane region" description="Helical" evidence="5">
    <location>
        <begin position="326"/>
        <end position="348"/>
    </location>
</feature>
<sequence length="384" mass="38689">MTGELRRARWAVSAVFAVCGAAFATWLARVPAVQARVGLTTGELAVGLFGLAAGSVVTLVSAGAVLARIGSRAAVVVGAAVLCGGLPLVAFAPNLPFFVAALVVLGVGNSLLDVSMNAHAARVEEGYGRPIFAGFHAFWNIGGLVGSGAGAVMEAWHVPVTAHFSCAGAVWLAIALLAAVSWFLRGPDRGQGEAAFALPSRALVPLGVIAFCGFVAEGAVNSWSAVYLADVTGATPALASLGYFAFSSTMIAVRAVADRIVVRVGVVSFMRAVTVVAVAGFALVILVPTPVAGVIGFAVVGLGVAGMVPVAWSVASRKQPDAPGQAVAAVAACGYFGFLVEPVLVGALAEGMGLRWAMVSAVVFTAAVYLLAPSMRSSPVKSAP</sequence>
<dbReference type="InterPro" id="IPR011701">
    <property type="entry name" value="MFS"/>
</dbReference>
<dbReference type="Gene3D" id="1.20.1250.20">
    <property type="entry name" value="MFS general substrate transporter like domains"/>
    <property type="match status" value="2"/>
</dbReference>
<feature type="transmembrane region" description="Helical" evidence="5">
    <location>
        <begin position="196"/>
        <end position="216"/>
    </location>
</feature>
<evidence type="ECO:0000256" key="3">
    <source>
        <dbReference type="ARBA" id="ARBA00022989"/>
    </source>
</evidence>
<dbReference type="InterPro" id="IPR051788">
    <property type="entry name" value="MFS_Transporter"/>
</dbReference>
<feature type="transmembrane region" description="Helical" evidence="5">
    <location>
        <begin position="354"/>
        <end position="372"/>
    </location>
</feature>
<feature type="transmembrane region" description="Helical" evidence="5">
    <location>
        <begin position="137"/>
        <end position="156"/>
    </location>
</feature>
<feature type="transmembrane region" description="Helical" evidence="5">
    <location>
        <begin position="236"/>
        <end position="257"/>
    </location>
</feature>
<comment type="subcellular location">
    <subcellularLocation>
        <location evidence="1">Membrane</location>
        <topology evidence="1">Multi-pass membrane protein</topology>
    </subcellularLocation>
</comment>
<dbReference type="RefSeq" id="WP_377858064.1">
    <property type="nucleotide sequence ID" value="NZ_JBHLZU010000023.1"/>
</dbReference>
<dbReference type="Pfam" id="PF07690">
    <property type="entry name" value="MFS_1"/>
    <property type="match status" value="1"/>
</dbReference>
<feature type="transmembrane region" description="Helical" evidence="5">
    <location>
        <begin position="73"/>
        <end position="91"/>
    </location>
</feature>
<evidence type="ECO:0000256" key="2">
    <source>
        <dbReference type="ARBA" id="ARBA00022692"/>
    </source>
</evidence>
<feature type="transmembrane region" description="Helical" evidence="5">
    <location>
        <begin position="162"/>
        <end position="184"/>
    </location>
</feature>
<keyword evidence="4 5" id="KW-0472">Membrane</keyword>
<dbReference type="Proteomes" id="UP001589693">
    <property type="component" value="Unassembled WGS sequence"/>
</dbReference>
<dbReference type="PANTHER" id="PTHR23514:SF13">
    <property type="entry name" value="INNER MEMBRANE PROTEIN YBJJ"/>
    <property type="match status" value="1"/>
</dbReference>
<feature type="transmembrane region" description="Helical" evidence="5">
    <location>
        <begin position="45"/>
        <end position="66"/>
    </location>
</feature>
<evidence type="ECO:0000256" key="4">
    <source>
        <dbReference type="ARBA" id="ARBA00023136"/>
    </source>
</evidence>
<feature type="transmembrane region" description="Helical" evidence="5">
    <location>
        <begin position="294"/>
        <end position="314"/>
    </location>
</feature>
<feature type="transmembrane region" description="Helical" evidence="5">
    <location>
        <begin position="97"/>
        <end position="116"/>
    </location>
</feature>
<reference evidence="6 7" key="1">
    <citation type="submission" date="2024-09" db="EMBL/GenBank/DDBJ databases">
        <authorList>
            <person name="Sun Q."/>
            <person name="Mori K."/>
        </authorList>
    </citation>
    <scope>NUCLEOTIDE SEQUENCE [LARGE SCALE GENOMIC DNA]</scope>
    <source>
        <strain evidence="6 7">TBRC 7907</strain>
    </source>
</reference>